<sequence length="100" mass="11467">MNFFFTILNMIIITTIEKASIPPREKVEKIDVVRITITAYKKSFIFLFFSFLISAIVKGKLAIRETAHTFASITILPLLTKLPVKTKYFKKPAALKLYNP</sequence>
<comment type="caution">
    <text evidence="1">The sequence shown here is derived from an EMBL/GenBank/DDBJ whole genome shotgun (WGS) entry which is preliminary data.</text>
</comment>
<organism evidence="1">
    <name type="scientific">marine sediment metagenome</name>
    <dbReference type="NCBI Taxonomy" id="412755"/>
    <lineage>
        <taxon>unclassified sequences</taxon>
        <taxon>metagenomes</taxon>
        <taxon>ecological metagenomes</taxon>
    </lineage>
</organism>
<proteinExistence type="predicted"/>
<accession>X1RU19</accession>
<dbReference type="EMBL" id="BARW01003407">
    <property type="protein sequence ID" value="GAI66705.1"/>
    <property type="molecule type" value="Genomic_DNA"/>
</dbReference>
<dbReference type="AlphaFoldDB" id="X1RU19"/>
<evidence type="ECO:0000313" key="1">
    <source>
        <dbReference type="EMBL" id="GAI66705.1"/>
    </source>
</evidence>
<gene>
    <name evidence="1" type="ORF">S12H4_08719</name>
</gene>
<name>X1RU19_9ZZZZ</name>
<reference evidence="1" key="1">
    <citation type="journal article" date="2014" name="Front. Microbiol.">
        <title>High frequency of phylogenetically diverse reductive dehalogenase-homologous genes in deep subseafloor sedimentary metagenomes.</title>
        <authorList>
            <person name="Kawai M."/>
            <person name="Futagami T."/>
            <person name="Toyoda A."/>
            <person name="Takaki Y."/>
            <person name="Nishi S."/>
            <person name="Hori S."/>
            <person name="Arai W."/>
            <person name="Tsubouchi T."/>
            <person name="Morono Y."/>
            <person name="Uchiyama I."/>
            <person name="Ito T."/>
            <person name="Fujiyama A."/>
            <person name="Inagaki F."/>
            <person name="Takami H."/>
        </authorList>
    </citation>
    <scope>NUCLEOTIDE SEQUENCE</scope>
    <source>
        <strain evidence="1">Expedition CK06-06</strain>
    </source>
</reference>
<protein>
    <submittedName>
        <fullName evidence="1">Uncharacterized protein</fullName>
    </submittedName>
</protein>